<accession>A0A316AJD8</accession>
<comment type="caution">
    <text evidence="4">Lacks conserved residue(s) required for the propagation of feature annotation.</text>
</comment>
<dbReference type="PANTHER" id="PTHR44688:SF16">
    <property type="entry name" value="DNA-BINDING TRANSCRIPTIONAL ACTIVATOR DEVR_DOSR"/>
    <property type="match status" value="1"/>
</dbReference>
<evidence type="ECO:0000313" key="8">
    <source>
        <dbReference type="Proteomes" id="UP000245880"/>
    </source>
</evidence>
<dbReference type="Gene3D" id="1.10.10.10">
    <property type="entry name" value="Winged helix-like DNA-binding domain superfamily/Winged helix DNA-binding domain"/>
    <property type="match status" value="1"/>
</dbReference>
<organism evidence="7 8">
    <name type="scientific">Dyadobacter jejuensis</name>
    <dbReference type="NCBI Taxonomy" id="1082580"/>
    <lineage>
        <taxon>Bacteria</taxon>
        <taxon>Pseudomonadati</taxon>
        <taxon>Bacteroidota</taxon>
        <taxon>Cytophagia</taxon>
        <taxon>Cytophagales</taxon>
        <taxon>Spirosomataceae</taxon>
        <taxon>Dyadobacter</taxon>
    </lineage>
</organism>
<keyword evidence="2 7" id="KW-0238">DNA-binding</keyword>
<sequence>MLNIFIIDHRPIPRFGIRYLLNQSLKNFQLHDFNSVNEISSRINLPTPNLIFIGADPELPGIQILQRLKRVFCDSRFIVYDLETKAGEGVKFFRSGAHGFLSKLSDLDSLSQCLKTVMDGKLYLDAKDLTMILEEILVGSKPSQRSFRQFTLSQRQKEIASLFAKGMGTSGIAKKLGLSPSTVSTVKAKVYQKLNINNVVDLKSTLAQTRSDL</sequence>
<dbReference type="InterPro" id="IPR036388">
    <property type="entry name" value="WH-like_DNA-bd_sf"/>
</dbReference>
<proteinExistence type="predicted"/>
<keyword evidence="1" id="KW-0805">Transcription regulation</keyword>
<evidence type="ECO:0000259" key="5">
    <source>
        <dbReference type="PROSITE" id="PS50043"/>
    </source>
</evidence>
<dbReference type="InterPro" id="IPR001789">
    <property type="entry name" value="Sig_transdc_resp-reg_receiver"/>
</dbReference>
<keyword evidence="3" id="KW-0804">Transcription</keyword>
<dbReference type="InterPro" id="IPR016032">
    <property type="entry name" value="Sig_transdc_resp-reg_C-effctor"/>
</dbReference>
<dbReference type="RefSeq" id="WP_109675332.1">
    <property type="nucleotide sequence ID" value="NZ_QGDT01000008.1"/>
</dbReference>
<dbReference type="InterPro" id="IPR000792">
    <property type="entry name" value="Tscrpt_reg_LuxR_C"/>
</dbReference>
<gene>
    <name evidence="7" type="ORF">CLV98_10813</name>
</gene>
<dbReference type="InterPro" id="IPR011006">
    <property type="entry name" value="CheY-like_superfamily"/>
</dbReference>
<dbReference type="GO" id="GO:0000160">
    <property type="term" value="P:phosphorelay signal transduction system"/>
    <property type="evidence" value="ECO:0007669"/>
    <property type="project" value="InterPro"/>
</dbReference>
<dbReference type="PRINTS" id="PR00038">
    <property type="entry name" value="HTHLUXR"/>
</dbReference>
<name>A0A316AJD8_9BACT</name>
<comment type="caution">
    <text evidence="7">The sequence shown here is derived from an EMBL/GenBank/DDBJ whole genome shotgun (WGS) entry which is preliminary data.</text>
</comment>
<dbReference type="Proteomes" id="UP000245880">
    <property type="component" value="Unassembled WGS sequence"/>
</dbReference>
<keyword evidence="8" id="KW-1185">Reference proteome</keyword>
<evidence type="ECO:0000313" key="7">
    <source>
        <dbReference type="EMBL" id="PWJ57094.1"/>
    </source>
</evidence>
<dbReference type="SUPFAM" id="SSF46894">
    <property type="entry name" value="C-terminal effector domain of the bipartite response regulators"/>
    <property type="match status" value="1"/>
</dbReference>
<evidence type="ECO:0000259" key="6">
    <source>
        <dbReference type="PROSITE" id="PS50110"/>
    </source>
</evidence>
<dbReference type="GO" id="GO:0006355">
    <property type="term" value="P:regulation of DNA-templated transcription"/>
    <property type="evidence" value="ECO:0007669"/>
    <property type="project" value="InterPro"/>
</dbReference>
<protein>
    <submittedName>
        <fullName evidence="7">DNA-binding NarL/FixJ family response regulator</fullName>
    </submittedName>
</protein>
<dbReference type="Gene3D" id="3.40.50.2300">
    <property type="match status" value="1"/>
</dbReference>
<evidence type="ECO:0000256" key="4">
    <source>
        <dbReference type="PROSITE-ProRule" id="PRU00169"/>
    </source>
</evidence>
<reference evidence="7 8" key="1">
    <citation type="submission" date="2018-03" db="EMBL/GenBank/DDBJ databases">
        <title>Genomic Encyclopedia of Archaeal and Bacterial Type Strains, Phase II (KMG-II): from individual species to whole genera.</title>
        <authorList>
            <person name="Goeker M."/>
        </authorList>
    </citation>
    <scope>NUCLEOTIDE SEQUENCE [LARGE SCALE GENOMIC DNA]</scope>
    <source>
        <strain evidence="7 8">DSM 100346</strain>
    </source>
</reference>
<dbReference type="OrthoDB" id="941719at2"/>
<evidence type="ECO:0000256" key="1">
    <source>
        <dbReference type="ARBA" id="ARBA00023015"/>
    </source>
</evidence>
<evidence type="ECO:0000256" key="3">
    <source>
        <dbReference type="ARBA" id="ARBA00023163"/>
    </source>
</evidence>
<dbReference type="AlphaFoldDB" id="A0A316AJD8"/>
<dbReference type="SUPFAM" id="SSF52172">
    <property type="entry name" value="CheY-like"/>
    <property type="match status" value="1"/>
</dbReference>
<dbReference type="Pfam" id="PF00196">
    <property type="entry name" value="GerE"/>
    <property type="match status" value="1"/>
</dbReference>
<feature type="domain" description="Response regulatory" evidence="6">
    <location>
        <begin position="3"/>
        <end position="118"/>
    </location>
</feature>
<dbReference type="CDD" id="cd06170">
    <property type="entry name" value="LuxR_C_like"/>
    <property type="match status" value="1"/>
</dbReference>
<dbReference type="PROSITE" id="PS50043">
    <property type="entry name" value="HTH_LUXR_2"/>
    <property type="match status" value="1"/>
</dbReference>
<dbReference type="SMART" id="SM00421">
    <property type="entry name" value="HTH_LUXR"/>
    <property type="match status" value="1"/>
</dbReference>
<evidence type="ECO:0000256" key="2">
    <source>
        <dbReference type="ARBA" id="ARBA00023125"/>
    </source>
</evidence>
<feature type="domain" description="HTH luxR-type" evidence="5">
    <location>
        <begin position="145"/>
        <end position="210"/>
    </location>
</feature>
<dbReference type="EMBL" id="QGDT01000008">
    <property type="protein sequence ID" value="PWJ57094.1"/>
    <property type="molecule type" value="Genomic_DNA"/>
</dbReference>
<dbReference type="PANTHER" id="PTHR44688">
    <property type="entry name" value="DNA-BINDING TRANSCRIPTIONAL ACTIVATOR DEVR_DOSR"/>
    <property type="match status" value="1"/>
</dbReference>
<dbReference type="PROSITE" id="PS50110">
    <property type="entry name" value="RESPONSE_REGULATORY"/>
    <property type="match status" value="1"/>
</dbReference>
<dbReference type="GO" id="GO:0003677">
    <property type="term" value="F:DNA binding"/>
    <property type="evidence" value="ECO:0007669"/>
    <property type="project" value="UniProtKB-KW"/>
</dbReference>